<keyword evidence="2" id="KW-0677">Repeat</keyword>
<dbReference type="SMART" id="SM00353">
    <property type="entry name" value="HLH"/>
    <property type="match status" value="1"/>
</dbReference>
<keyword evidence="4" id="KW-0238">DNA-binding</keyword>
<name>A0ABP1PJR7_9HEXA</name>
<dbReference type="InterPro" id="IPR001067">
    <property type="entry name" value="Nuc_translocat"/>
</dbReference>
<feature type="compositionally biased region" description="Low complexity" evidence="7">
    <location>
        <begin position="397"/>
        <end position="412"/>
    </location>
</feature>
<dbReference type="NCBIfam" id="TIGR00229">
    <property type="entry name" value="sensory_box"/>
    <property type="match status" value="1"/>
</dbReference>
<dbReference type="SUPFAM" id="SSF55785">
    <property type="entry name" value="PYP-like sensor domain (PAS domain)"/>
    <property type="match status" value="2"/>
</dbReference>
<feature type="region of interest" description="Disordered" evidence="7">
    <location>
        <begin position="551"/>
        <end position="595"/>
    </location>
</feature>
<reference evidence="10 11" key="1">
    <citation type="submission" date="2024-08" db="EMBL/GenBank/DDBJ databases">
        <authorList>
            <person name="Cucini C."/>
            <person name="Frati F."/>
        </authorList>
    </citation>
    <scope>NUCLEOTIDE SEQUENCE [LARGE SCALE GENOMIC DNA]</scope>
</reference>
<comment type="subcellular location">
    <subcellularLocation>
        <location evidence="1">Nucleus</location>
    </subcellularLocation>
</comment>
<feature type="domain" description="PAS" evidence="8">
    <location>
        <begin position="75"/>
        <end position="138"/>
    </location>
</feature>
<dbReference type="SMART" id="SM00086">
    <property type="entry name" value="PAC"/>
    <property type="match status" value="1"/>
</dbReference>
<dbReference type="PANTHER" id="PTHR23043">
    <property type="entry name" value="HYPOXIA-INDUCIBLE FACTOR 1 ALPHA"/>
    <property type="match status" value="1"/>
</dbReference>
<keyword evidence="5" id="KW-0804">Transcription</keyword>
<dbReference type="PRINTS" id="PR00785">
    <property type="entry name" value="NCTRNSLOCATR"/>
</dbReference>
<accession>A0ABP1PJR7</accession>
<dbReference type="EMBL" id="CAXLJM020000004">
    <property type="protein sequence ID" value="CAL8069525.1"/>
    <property type="molecule type" value="Genomic_DNA"/>
</dbReference>
<evidence type="ECO:0000259" key="9">
    <source>
        <dbReference type="PROSITE" id="PS50888"/>
    </source>
</evidence>
<feature type="domain" description="BHLH" evidence="9">
    <location>
        <begin position="1"/>
        <end position="53"/>
    </location>
</feature>
<evidence type="ECO:0000259" key="8">
    <source>
        <dbReference type="PROSITE" id="PS50112"/>
    </source>
</evidence>
<feature type="compositionally biased region" description="Polar residues" evidence="7">
    <location>
        <begin position="617"/>
        <end position="633"/>
    </location>
</feature>
<dbReference type="Gene3D" id="4.10.280.10">
    <property type="entry name" value="Helix-loop-helix DNA-binding domain"/>
    <property type="match status" value="1"/>
</dbReference>
<feature type="domain" description="PAS" evidence="8">
    <location>
        <begin position="248"/>
        <end position="303"/>
    </location>
</feature>
<evidence type="ECO:0000256" key="2">
    <source>
        <dbReference type="ARBA" id="ARBA00022737"/>
    </source>
</evidence>
<dbReference type="InterPro" id="IPR000014">
    <property type="entry name" value="PAS"/>
</dbReference>
<evidence type="ECO:0000256" key="3">
    <source>
        <dbReference type="ARBA" id="ARBA00023015"/>
    </source>
</evidence>
<evidence type="ECO:0000256" key="1">
    <source>
        <dbReference type="ARBA" id="ARBA00004123"/>
    </source>
</evidence>
<feature type="compositionally biased region" description="Basic residues" evidence="7">
    <location>
        <begin position="645"/>
        <end position="654"/>
    </location>
</feature>
<feature type="compositionally biased region" description="Polar residues" evidence="7">
    <location>
        <begin position="578"/>
        <end position="593"/>
    </location>
</feature>
<dbReference type="InterPro" id="IPR013767">
    <property type="entry name" value="PAS_fold"/>
</dbReference>
<dbReference type="InterPro" id="IPR036638">
    <property type="entry name" value="HLH_DNA-bd_sf"/>
</dbReference>
<evidence type="ECO:0000256" key="6">
    <source>
        <dbReference type="ARBA" id="ARBA00023242"/>
    </source>
</evidence>
<feature type="compositionally biased region" description="Low complexity" evidence="7">
    <location>
        <begin position="371"/>
        <end position="390"/>
    </location>
</feature>
<keyword evidence="6" id="KW-0539">Nucleus</keyword>
<dbReference type="InterPro" id="IPR013655">
    <property type="entry name" value="PAS_fold_3"/>
</dbReference>
<dbReference type="Gene3D" id="3.30.450.20">
    <property type="entry name" value="PAS domain"/>
    <property type="match status" value="2"/>
</dbReference>
<dbReference type="Pfam" id="PF23171">
    <property type="entry name" value="bHLH_HIF1A"/>
    <property type="match status" value="1"/>
</dbReference>
<dbReference type="InterPro" id="IPR035965">
    <property type="entry name" value="PAS-like_dom_sf"/>
</dbReference>
<gene>
    <name evidence="10" type="ORF">ODALV1_LOCUS814</name>
</gene>
<organism evidence="10 11">
    <name type="scientific">Orchesella dallaii</name>
    <dbReference type="NCBI Taxonomy" id="48710"/>
    <lineage>
        <taxon>Eukaryota</taxon>
        <taxon>Metazoa</taxon>
        <taxon>Ecdysozoa</taxon>
        <taxon>Arthropoda</taxon>
        <taxon>Hexapoda</taxon>
        <taxon>Collembola</taxon>
        <taxon>Entomobryomorpha</taxon>
        <taxon>Entomobryoidea</taxon>
        <taxon>Orchesellidae</taxon>
        <taxon>Orchesellinae</taxon>
        <taxon>Orchesella</taxon>
    </lineage>
</organism>
<dbReference type="PROSITE" id="PS50112">
    <property type="entry name" value="PAS"/>
    <property type="match status" value="2"/>
</dbReference>
<feature type="region of interest" description="Disordered" evidence="7">
    <location>
        <begin position="611"/>
        <end position="769"/>
    </location>
</feature>
<dbReference type="InterPro" id="IPR001610">
    <property type="entry name" value="PAC"/>
</dbReference>
<dbReference type="SMART" id="SM00091">
    <property type="entry name" value="PAS"/>
    <property type="match status" value="2"/>
</dbReference>
<dbReference type="SUPFAM" id="SSF47459">
    <property type="entry name" value="HLH, helix-loop-helix DNA-binding domain"/>
    <property type="match status" value="1"/>
</dbReference>
<dbReference type="InterPro" id="IPR011598">
    <property type="entry name" value="bHLH_dom"/>
</dbReference>
<keyword evidence="11" id="KW-1185">Reference proteome</keyword>
<protein>
    <recommendedName>
        <fullName evidence="12">Single-minded 2</fullName>
    </recommendedName>
</protein>
<proteinExistence type="predicted"/>
<dbReference type="Proteomes" id="UP001642540">
    <property type="component" value="Unassembled WGS sequence"/>
</dbReference>
<feature type="region of interest" description="Disordered" evidence="7">
    <location>
        <begin position="363"/>
        <end position="441"/>
    </location>
</feature>
<evidence type="ECO:0000256" key="7">
    <source>
        <dbReference type="SAM" id="MobiDB-lite"/>
    </source>
</evidence>
<evidence type="ECO:0000313" key="11">
    <source>
        <dbReference type="Proteomes" id="UP001642540"/>
    </source>
</evidence>
<dbReference type="Pfam" id="PF08447">
    <property type="entry name" value="PAS_3"/>
    <property type="match status" value="1"/>
</dbReference>
<evidence type="ECO:0000256" key="4">
    <source>
        <dbReference type="ARBA" id="ARBA00023125"/>
    </source>
</evidence>
<dbReference type="PANTHER" id="PTHR23043:SF36">
    <property type="entry name" value="PROTEIN SINGLE-MINDED"/>
    <property type="match status" value="1"/>
</dbReference>
<dbReference type="CDD" id="cd00130">
    <property type="entry name" value="PAS"/>
    <property type="match status" value="2"/>
</dbReference>
<comment type="caution">
    <text evidence="10">The sequence shown here is derived from an EMBL/GenBank/DDBJ whole genome shotgun (WGS) entry which is preliminary data.</text>
</comment>
<feature type="compositionally biased region" description="Low complexity" evidence="7">
    <location>
        <begin position="719"/>
        <end position="769"/>
    </location>
</feature>
<dbReference type="PROSITE" id="PS50888">
    <property type="entry name" value="BHLH"/>
    <property type="match status" value="1"/>
</dbReference>
<evidence type="ECO:0008006" key="12">
    <source>
        <dbReference type="Google" id="ProtNLM"/>
    </source>
</evidence>
<keyword evidence="3" id="KW-0805">Transcription regulation</keyword>
<sequence length="824" mass="89372">MKEKSKNAARTRREKENQEFLELARLLPLPGAITSQLDKASVIRLTTSYLRMRHVFPDGLGDAWGALPPPRESTMRELGSHLLQTLEGFVFVVAPDGKIMYISETASVHLGLSQVELTGNSIYEYIHPADHEEMNDILSVQHPIPHILQEIEIERAFFIRMKCVLAKRNAGLTTGGYKVIHCSGYLKLKPVIGTDVMGNGNGIMESNGANGITCGSGVGLQNLGLVAVGHSLPPSAVTEIKMHTNMFMFRASLDLKLIFLDAQVARLTGYEPQDLIERTLYHYIHGCDILHMRYSHAVLLHKGQVTTKYYRFLTKNGGWVWMQSYATIVHNSRSSRPHCIVSVNYVLSTTEARELVLTGEQMGQRDDHGNLSSHMSSLLSSSTGANSSVSINESNGTITSNNNVTTPTVTKAKTPRNRQKKAVAPYTVPSEQISPKSEYSPVAAGPPPYDFNGGDPLTPTYGNYLMQPGTPSRPVPEFTDVGGAPSALYYSSTPGAERPPYTRLMDYTPIPDYETTMTPVPIPIPSLPSVGIPTSTVSSRPCYNPPVIPPTSQVIVGNPEYTGPLTPNNHTEYHGGSDASTPNRDNNNPSNEDQYYYFRCGGGGGGGSGTGNGGNYLHTNNGNQSHPLSNQTGGHHLTHFQNFAHNHHHPHHQPHNQYENSVQTSNRHHHQLHPQQQQYSHHQHHQQHGMIPSSAAGHHHQGIHSEYGSPASTSPFAPGKNTSSSGGLNLSQLSDNTNDSSGSSSSCCGSSHSHHNGNNNNNNNNGSGSVSDAAVATAVVTGTATTPTELVAIGATEMVSSYPGYTSVIVDPHRMTDYDCVNCN</sequence>
<evidence type="ECO:0000256" key="5">
    <source>
        <dbReference type="ARBA" id="ARBA00023163"/>
    </source>
</evidence>
<dbReference type="Pfam" id="PF00989">
    <property type="entry name" value="PAS"/>
    <property type="match status" value="1"/>
</dbReference>
<evidence type="ECO:0000313" key="10">
    <source>
        <dbReference type="EMBL" id="CAL8069525.1"/>
    </source>
</evidence>